<dbReference type="OrthoDB" id="10337051at2759"/>
<gene>
    <name evidence="1" type="ORF">TorRG33x02_017480</name>
</gene>
<evidence type="ECO:0000313" key="2">
    <source>
        <dbReference type="Proteomes" id="UP000237000"/>
    </source>
</evidence>
<dbReference type="EMBL" id="JXTC01000004">
    <property type="protein sequence ID" value="POO02762.1"/>
    <property type="molecule type" value="Genomic_DNA"/>
</dbReference>
<protein>
    <submittedName>
        <fullName evidence="1">Uncharacterized protein</fullName>
    </submittedName>
</protein>
<dbReference type="Proteomes" id="UP000237000">
    <property type="component" value="Unassembled WGS sequence"/>
</dbReference>
<reference evidence="2" key="1">
    <citation type="submission" date="2016-06" db="EMBL/GenBank/DDBJ databases">
        <title>Parallel loss of symbiosis genes in relatives of nitrogen-fixing non-legume Parasponia.</title>
        <authorList>
            <person name="Van Velzen R."/>
            <person name="Holmer R."/>
            <person name="Bu F."/>
            <person name="Rutten L."/>
            <person name="Van Zeijl A."/>
            <person name="Liu W."/>
            <person name="Santuari L."/>
            <person name="Cao Q."/>
            <person name="Sharma T."/>
            <person name="Shen D."/>
            <person name="Roswanjaya Y."/>
            <person name="Wardhani T."/>
            <person name="Kalhor M.S."/>
            <person name="Jansen J."/>
            <person name="Van den Hoogen J."/>
            <person name="Gungor B."/>
            <person name="Hartog M."/>
            <person name="Hontelez J."/>
            <person name="Verver J."/>
            <person name="Yang W.-C."/>
            <person name="Schijlen E."/>
            <person name="Repin R."/>
            <person name="Schilthuizen M."/>
            <person name="Schranz E."/>
            <person name="Heidstra R."/>
            <person name="Miyata K."/>
            <person name="Fedorova E."/>
            <person name="Kohlen W."/>
            <person name="Bisseling T."/>
            <person name="Smit S."/>
            <person name="Geurts R."/>
        </authorList>
    </citation>
    <scope>NUCLEOTIDE SEQUENCE [LARGE SCALE GENOMIC DNA]</scope>
    <source>
        <strain evidence="2">cv. RG33-2</strain>
    </source>
</reference>
<dbReference type="AlphaFoldDB" id="A0A2P5FY83"/>
<organism evidence="1 2">
    <name type="scientific">Trema orientale</name>
    <name type="common">Charcoal tree</name>
    <name type="synonym">Celtis orientalis</name>
    <dbReference type="NCBI Taxonomy" id="63057"/>
    <lineage>
        <taxon>Eukaryota</taxon>
        <taxon>Viridiplantae</taxon>
        <taxon>Streptophyta</taxon>
        <taxon>Embryophyta</taxon>
        <taxon>Tracheophyta</taxon>
        <taxon>Spermatophyta</taxon>
        <taxon>Magnoliopsida</taxon>
        <taxon>eudicotyledons</taxon>
        <taxon>Gunneridae</taxon>
        <taxon>Pentapetalae</taxon>
        <taxon>rosids</taxon>
        <taxon>fabids</taxon>
        <taxon>Rosales</taxon>
        <taxon>Cannabaceae</taxon>
        <taxon>Trema</taxon>
    </lineage>
</organism>
<evidence type="ECO:0000313" key="1">
    <source>
        <dbReference type="EMBL" id="POO02762.1"/>
    </source>
</evidence>
<comment type="caution">
    <text evidence="1">The sequence shown here is derived from an EMBL/GenBank/DDBJ whole genome shotgun (WGS) entry which is preliminary data.</text>
</comment>
<dbReference type="InParanoid" id="A0A2P5FY83"/>
<accession>A0A2P5FY83</accession>
<keyword evidence="2" id="KW-1185">Reference proteome</keyword>
<proteinExistence type="predicted"/>
<name>A0A2P5FY83_TREOI</name>
<sequence length="70" mass="8263">MNVLKHQYKLIAYCRNYSLNIYQEKRGTTKVEELNLWKSVNDKVNISAPKKEKKNKRYNKCNLESVVLSG</sequence>